<dbReference type="GO" id="GO:0046872">
    <property type="term" value="F:metal ion binding"/>
    <property type="evidence" value="ECO:0007669"/>
    <property type="project" value="UniProtKB-KW"/>
</dbReference>
<keyword evidence="2" id="KW-0479">Metal-binding</keyword>
<dbReference type="RefSeq" id="WP_135704091.1">
    <property type="nucleotide sequence ID" value="NZ_CP038635.1"/>
</dbReference>
<feature type="domain" description="Peptidase M20 dimerisation" evidence="3">
    <location>
        <begin position="206"/>
        <end position="301"/>
    </location>
</feature>
<dbReference type="SUPFAM" id="SSF53187">
    <property type="entry name" value="Zn-dependent exopeptidases"/>
    <property type="match status" value="1"/>
</dbReference>
<dbReference type="PANTHER" id="PTHR11014">
    <property type="entry name" value="PEPTIDASE M20 FAMILY MEMBER"/>
    <property type="match status" value="1"/>
</dbReference>
<dbReference type="OrthoDB" id="8875216at2"/>
<dbReference type="CDD" id="cd05666">
    <property type="entry name" value="M20_Acy1-like"/>
    <property type="match status" value="1"/>
</dbReference>
<keyword evidence="1 4" id="KW-0378">Hydrolase</keyword>
<dbReference type="KEGG" id="cox:E0W60_11075"/>
<dbReference type="GO" id="GO:0050118">
    <property type="term" value="F:N-acetyldiaminopimelate deacetylase activity"/>
    <property type="evidence" value="ECO:0007669"/>
    <property type="project" value="UniProtKB-ARBA"/>
</dbReference>
<dbReference type="Gene3D" id="3.40.630.10">
    <property type="entry name" value="Zn peptidases"/>
    <property type="match status" value="1"/>
</dbReference>
<feature type="binding site" evidence="2">
    <location>
        <position position="379"/>
    </location>
    <ligand>
        <name>Mn(2+)</name>
        <dbReference type="ChEBI" id="CHEBI:29035"/>
        <label>2</label>
    </ligand>
</feature>
<evidence type="ECO:0000259" key="3">
    <source>
        <dbReference type="Pfam" id="PF07687"/>
    </source>
</evidence>
<feature type="binding site" evidence="2">
    <location>
        <position position="183"/>
    </location>
    <ligand>
        <name>Mn(2+)</name>
        <dbReference type="ChEBI" id="CHEBI:29035"/>
        <label>2</label>
    </ligand>
</feature>
<dbReference type="GO" id="GO:0019877">
    <property type="term" value="P:diaminopimelate biosynthetic process"/>
    <property type="evidence" value="ECO:0007669"/>
    <property type="project" value="UniProtKB-ARBA"/>
</dbReference>
<evidence type="ECO:0000313" key="5">
    <source>
        <dbReference type="Proteomes" id="UP000295294"/>
    </source>
</evidence>
<dbReference type="Pfam" id="PF01546">
    <property type="entry name" value="Peptidase_M20"/>
    <property type="match status" value="1"/>
</dbReference>
<protein>
    <submittedName>
        <fullName evidence="4">Amidohydrolase</fullName>
    </submittedName>
</protein>
<dbReference type="Pfam" id="PF07687">
    <property type="entry name" value="M20_dimer"/>
    <property type="match status" value="1"/>
</dbReference>
<evidence type="ECO:0000313" key="4">
    <source>
        <dbReference type="EMBL" id="QBY51785.1"/>
    </source>
</evidence>
<feature type="binding site" evidence="2">
    <location>
        <position position="122"/>
    </location>
    <ligand>
        <name>Mn(2+)</name>
        <dbReference type="ChEBI" id="CHEBI:29035"/>
        <label>2</label>
    </ligand>
</feature>
<keyword evidence="2" id="KW-0464">Manganese</keyword>
<dbReference type="Proteomes" id="UP000295294">
    <property type="component" value="Chromosome 2"/>
</dbReference>
<dbReference type="AlphaFoldDB" id="A0A4P7L8W1"/>
<dbReference type="InterPro" id="IPR017439">
    <property type="entry name" value="Amidohydrolase"/>
</dbReference>
<organism evidence="4 5">
    <name type="scientific">Cupriavidus oxalaticus</name>
    <dbReference type="NCBI Taxonomy" id="96344"/>
    <lineage>
        <taxon>Bacteria</taxon>
        <taxon>Pseudomonadati</taxon>
        <taxon>Pseudomonadota</taxon>
        <taxon>Betaproteobacteria</taxon>
        <taxon>Burkholderiales</taxon>
        <taxon>Burkholderiaceae</taxon>
        <taxon>Cupriavidus</taxon>
    </lineage>
</organism>
<dbReference type="FunFam" id="3.30.70.360:FF:000001">
    <property type="entry name" value="N-acetyldiaminopimelate deacetylase"/>
    <property type="match status" value="1"/>
</dbReference>
<proteinExistence type="predicted"/>
<accession>A0A4P7L8W1</accession>
<dbReference type="SUPFAM" id="SSF55031">
    <property type="entry name" value="Bacterial exopeptidase dimerisation domain"/>
    <property type="match status" value="1"/>
</dbReference>
<evidence type="ECO:0000256" key="1">
    <source>
        <dbReference type="ARBA" id="ARBA00022801"/>
    </source>
</evidence>
<feature type="binding site" evidence="2">
    <location>
        <position position="120"/>
    </location>
    <ligand>
        <name>Mn(2+)</name>
        <dbReference type="ChEBI" id="CHEBI:29035"/>
        <label>2</label>
    </ligand>
</feature>
<dbReference type="InterPro" id="IPR011650">
    <property type="entry name" value="Peptidase_M20_dimer"/>
</dbReference>
<dbReference type="STRING" id="1349762.GCA_001592245_03591"/>
<gene>
    <name evidence="4" type="ORF">E0W60_11075</name>
</gene>
<dbReference type="InterPro" id="IPR036264">
    <property type="entry name" value="Bact_exopeptidase_dim_dom"/>
</dbReference>
<evidence type="ECO:0000256" key="2">
    <source>
        <dbReference type="PIRSR" id="PIRSR005962-1"/>
    </source>
</evidence>
<dbReference type="EMBL" id="CP038635">
    <property type="protein sequence ID" value="QBY51785.1"/>
    <property type="molecule type" value="Genomic_DNA"/>
</dbReference>
<sequence length="426" mass="45931">MSEHAPEIESYLGTTLKRRYCGLADTLDSRAELEAIRRNIHQNPELAFDEVRTSGLIASLLEAWGFTVTRGVGGTGVVGTLQSGEGTRSIGIRADMDALPIHERTGLPYASVNQGRMHACGHDGHTAILLGAARQLARTRNFDGTVHLIFQPAEEIGAGGGAERMLADGLFERFPCDAIFGLHNHPGVEQGNFLFRAGPFMAACDTVTITIRGKGGHAARPHQSVDPILVAGSLVMALQSVVSRFVDPNEAAVVSIGTLHAGHAPNVIPDSARMEISVRSFSPDVRASLENRIRQLALSQAEGYGAVAEVDYVRGYPVLVNSERETEFARQVAEELVGADKVVPQAARITGSEDFAYYLQQRPGCFVRLGNGASQPLLHNAGYDFNDENLTVGAAYWTRLVERYLGRDGAPRFSGRTRSAARRTAA</sequence>
<name>A0A4P7L8W1_9BURK</name>
<dbReference type="NCBIfam" id="TIGR01891">
    <property type="entry name" value="amidohydrolases"/>
    <property type="match status" value="1"/>
</dbReference>
<dbReference type="InterPro" id="IPR002933">
    <property type="entry name" value="Peptidase_M20"/>
</dbReference>
<dbReference type="PANTHER" id="PTHR11014:SF63">
    <property type="entry name" value="METALLOPEPTIDASE, PUTATIVE (AFU_ORTHOLOGUE AFUA_6G09600)-RELATED"/>
    <property type="match status" value="1"/>
</dbReference>
<feature type="binding site" evidence="2">
    <location>
        <position position="155"/>
    </location>
    <ligand>
        <name>Mn(2+)</name>
        <dbReference type="ChEBI" id="CHEBI:29035"/>
        <label>2</label>
    </ligand>
</feature>
<comment type="cofactor">
    <cofactor evidence="2">
        <name>Mn(2+)</name>
        <dbReference type="ChEBI" id="CHEBI:29035"/>
    </cofactor>
    <text evidence="2">The Mn(2+) ion enhances activity.</text>
</comment>
<reference evidence="4 5" key="1">
    <citation type="submission" date="2019-03" db="EMBL/GenBank/DDBJ databases">
        <title>Efficiently degradation of phenoxyalkanoic acid herbicides by Cupriavidus oxalaticus strain X32.</title>
        <authorList>
            <person name="Sheng X."/>
        </authorList>
    </citation>
    <scope>NUCLEOTIDE SEQUENCE [LARGE SCALE GENOMIC DNA]</scope>
    <source>
        <strain evidence="4 5">X32</strain>
    </source>
</reference>
<dbReference type="Gene3D" id="3.30.70.360">
    <property type="match status" value="1"/>
</dbReference>
<dbReference type="PIRSF" id="PIRSF005962">
    <property type="entry name" value="Pept_M20D_amidohydro"/>
    <property type="match status" value="1"/>
</dbReference>